<dbReference type="EMBL" id="SPHZ02000006">
    <property type="protein sequence ID" value="KAF0913497.1"/>
    <property type="molecule type" value="Genomic_DNA"/>
</dbReference>
<accession>A0A6G1DLY3</accession>
<proteinExistence type="predicted"/>
<evidence type="ECO:0000313" key="2">
    <source>
        <dbReference type="EMBL" id="KAF0913497.1"/>
    </source>
</evidence>
<dbReference type="Proteomes" id="UP000479710">
    <property type="component" value="Unassembled WGS sequence"/>
</dbReference>
<feature type="compositionally biased region" description="Basic and acidic residues" evidence="1">
    <location>
        <begin position="97"/>
        <end position="109"/>
    </location>
</feature>
<organism evidence="2 3">
    <name type="scientific">Oryza meyeriana var. granulata</name>
    <dbReference type="NCBI Taxonomy" id="110450"/>
    <lineage>
        <taxon>Eukaryota</taxon>
        <taxon>Viridiplantae</taxon>
        <taxon>Streptophyta</taxon>
        <taxon>Embryophyta</taxon>
        <taxon>Tracheophyta</taxon>
        <taxon>Spermatophyta</taxon>
        <taxon>Magnoliopsida</taxon>
        <taxon>Liliopsida</taxon>
        <taxon>Poales</taxon>
        <taxon>Poaceae</taxon>
        <taxon>BOP clade</taxon>
        <taxon>Oryzoideae</taxon>
        <taxon>Oryzeae</taxon>
        <taxon>Oryzinae</taxon>
        <taxon>Oryza</taxon>
        <taxon>Oryza meyeriana</taxon>
    </lineage>
</organism>
<gene>
    <name evidence="2" type="ORF">E2562_023244</name>
</gene>
<protein>
    <submittedName>
        <fullName evidence="2">Uncharacterized protein</fullName>
    </submittedName>
</protein>
<keyword evidence="3" id="KW-1185">Reference proteome</keyword>
<evidence type="ECO:0000313" key="3">
    <source>
        <dbReference type="Proteomes" id="UP000479710"/>
    </source>
</evidence>
<sequence>MSCDGLSISGAHTDRSAPPADLTRINRLTSLDRTHSESLIDTITIQFLNHRAHWKTKQIKCDFIVLCIRHDALRLECDSLCSDKDAPAAELYHGVERESGQADDGEARGHGGATHVGIGVDGRQVDGQRVEAVFTEKASPYSGAVFNHHHHSQTLPSYGMTWFTSL</sequence>
<dbReference type="AlphaFoldDB" id="A0A6G1DLY3"/>
<evidence type="ECO:0000256" key="1">
    <source>
        <dbReference type="SAM" id="MobiDB-lite"/>
    </source>
</evidence>
<reference evidence="2 3" key="1">
    <citation type="submission" date="2019-11" db="EMBL/GenBank/DDBJ databases">
        <title>Whole genome sequence of Oryza granulata.</title>
        <authorList>
            <person name="Li W."/>
        </authorList>
    </citation>
    <scope>NUCLEOTIDE SEQUENCE [LARGE SCALE GENOMIC DNA]</scope>
    <source>
        <strain evidence="3">cv. Menghai</strain>
        <tissue evidence="2">Leaf</tissue>
    </source>
</reference>
<name>A0A6G1DLY3_9ORYZ</name>
<feature type="region of interest" description="Disordered" evidence="1">
    <location>
        <begin position="97"/>
        <end position="120"/>
    </location>
</feature>
<comment type="caution">
    <text evidence="2">The sequence shown here is derived from an EMBL/GenBank/DDBJ whole genome shotgun (WGS) entry which is preliminary data.</text>
</comment>